<keyword evidence="5" id="KW-0804">Transcription</keyword>
<feature type="DNA-binding region" description="OmpR/PhoB-type" evidence="7">
    <location>
        <begin position="131"/>
        <end position="229"/>
    </location>
</feature>
<dbReference type="Gene3D" id="6.10.250.690">
    <property type="match status" value="1"/>
</dbReference>
<proteinExistence type="predicted"/>
<keyword evidence="1 6" id="KW-0597">Phosphoprotein</keyword>
<keyword evidence="3" id="KW-0805">Transcription regulation</keyword>
<sequence>MNQLNAKILVVEDEPKVASFVKRGLEENEFYSEIASDGLMGKRMFDSGDYDLILLDLNLPYKNGIELCKEIRSSDQKIPILMLTALGTTEDKLSGFDSGADDYLVKPFEFRELLARIRALLKRTSIAETGGNILTLLDLSVNLNTYEVTRSGKKIDLTQKEFALLVYLLRNKGKVVSRMDIAENVWDINFDTGTNIIDVYVNFLRKKMDKDFSQKLIHTQTGVGYILKD</sequence>
<dbReference type="Gene3D" id="3.40.50.2300">
    <property type="match status" value="1"/>
</dbReference>
<protein>
    <submittedName>
        <fullName evidence="10">DNA-binding heavy metal response regulator</fullName>
    </submittedName>
</protein>
<dbReference type="AlphaFoldDB" id="A0A5K7SH79"/>
<dbReference type="SUPFAM" id="SSF52172">
    <property type="entry name" value="CheY-like"/>
    <property type="match status" value="1"/>
</dbReference>
<accession>A0A5K7SH79</accession>
<dbReference type="SUPFAM" id="SSF46894">
    <property type="entry name" value="C-terminal effector domain of the bipartite response regulators"/>
    <property type="match status" value="1"/>
</dbReference>
<keyword evidence="4 7" id="KW-0238">DNA-binding</keyword>
<evidence type="ECO:0000256" key="6">
    <source>
        <dbReference type="PROSITE-ProRule" id="PRU00169"/>
    </source>
</evidence>
<evidence type="ECO:0000256" key="7">
    <source>
        <dbReference type="PROSITE-ProRule" id="PRU01091"/>
    </source>
</evidence>
<dbReference type="GO" id="GO:0032993">
    <property type="term" value="C:protein-DNA complex"/>
    <property type="evidence" value="ECO:0007669"/>
    <property type="project" value="TreeGrafter"/>
</dbReference>
<evidence type="ECO:0000256" key="3">
    <source>
        <dbReference type="ARBA" id="ARBA00023015"/>
    </source>
</evidence>
<dbReference type="InterPro" id="IPR011006">
    <property type="entry name" value="CheY-like_superfamily"/>
</dbReference>
<dbReference type="KEGG" id="anf:AQPE_5001"/>
<dbReference type="Gene3D" id="1.10.10.10">
    <property type="entry name" value="Winged helix-like DNA-binding domain superfamily/Winged helix DNA-binding domain"/>
    <property type="match status" value="1"/>
</dbReference>
<dbReference type="GO" id="GO:0000156">
    <property type="term" value="F:phosphorelay response regulator activity"/>
    <property type="evidence" value="ECO:0007669"/>
    <property type="project" value="TreeGrafter"/>
</dbReference>
<evidence type="ECO:0000313" key="10">
    <source>
        <dbReference type="EMBL" id="BBE20807.1"/>
    </source>
</evidence>
<evidence type="ECO:0000256" key="5">
    <source>
        <dbReference type="ARBA" id="ARBA00023163"/>
    </source>
</evidence>
<dbReference type="PANTHER" id="PTHR48111:SF22">
    <property type="entry name" value="REGULATOR OF RPOS"/>
    <property type="match status" value="1"/>
</dbReference>
<dbReference type="InterPro" id="IPR001789">
    <property type="entry name" value="Sig_transdc_resp-reg_receiver"/>
</dbReference>
<dbReference type="Pfam" id="PF00486">
    <property type="entry name" value="Trans_reg_C"/>
    <property type="match status" value="1"/>
</dbReference>
<evidence type="ECO:0000256" key="2">
    <source>
        <dbReference type="ARBA" id="ARBA00023012"/>
    </source>
</evidence>
<organism evidence="10 11">
    <name type="scientific">Aquipluma nitroreducens</name>
    <dbReference type="NCBI Taxonomy" id="2010828"/>
    <lineage>
        <taxon>Bacteria</taxon>
        <taxon>Pseudomonadati</taxon>
        <taxon>Bacteroidota</taxon>
        <taxon>Bacteroidia</taxon>
        <taxon>Marinilabiliales</taxon>
        <taxon>Prolixibacteraceae</taxon>
        <taxon>Aquipluma</taxon>
    </lineage>
</organism>
<dbReference type="InterPro" id="IPR001867">
    <property type="entry name" value="OmpR/PhoB-type_DNA-bd"/>
</dbReference>
<dbReference type="FunFam" id="3.40.50.2300:FF:000001">
    <property type="entry name" value="DNA-binding response regulator PhoB"/>
    <property type="match status" value="1"/>
</dbReference>
<keyword evidence="11" id="KW-1185">Reference proteome</keyword>
<dbReference type="CDD" id="cd17624">
    <property type="entry name" value="REC_OmpR_PmrA-like"/>
    <property type="match status" value="1"/>
</dbReference>
<dbReference type="CDD" id="cd00383">
    <property type="entry name" value="trans_reg_C"/>
    <property type="match status" value="1"/>
</dbReference>
<dbReference type="FunFam" id="1.10.10.10:FF:000005">
    <property type="entry name" value="Two-component system response regulator"/>
    <property type="match status" value="1"/>
</dbReference>
<dbReference type="Pfam" id="PF00072">
    <property type="entry name" value="Response_reg"/>
    <property type="match status" value="1"/>
</dbReference>
<dbReference type="Proteomes" id="UP001193389">
    <property type="component" value="Chromosome"/>
</dbReference>
<dbReference type="SMART" id="SM00448">
    <property type="entry name" value="REC"/>
    <property type="match status" value="1"/>
</dbReference>
<feature type="modified residue" description="4-aspartylphosphate" evidence="6">
    <location>
        <position position="56"/>
    </location>
</feature>
<dbReference type="GO" id="GO:0000976">
    <property type="term" value="F:transcription cis-regulatory region binding"/>
    <property type="evidence" value="ECO:0007669"/>
    <property type="project" value="TreeGrafter"/>
</dbReference>
<feature type="domain" description="Response regulatory" evidence="8">
    <location>
        <begin position="7"/>
        <end position="121"/>
    </location>
</feature>
<dbReference type="GO" id="GO:0006355">
    <property type="term" value="P:regulation of DNA-templated transcription"/>
    <property type="evidence" value="ECO:0007669"/>
    <property type="project" value="InterPro"/>
</dbReference>
<dbReference type="PANTHER" id="PTHR48111">
    <property type="entry name" value="REGULATOR OF RPOS"/>
    <property type="match status" value="1"/>
</dbReference>
<dbReference type="PROSITE" id="PS50110">
    <property type="entry name" value="RESPONSE_REGULATORY"/>
    <property type="match status" value="1"/>
</dbReference>
<keyword evidence="2" id="KW-0902">Two-component regulatory system</keyword>
<evidence type="ECO:0000313" key="11">
    <source>
        <dbReference type="Proteomes" id="UP001193389"/>
    </source>
</evidence>
<evidence type="ECO:0000259" key="8">
    <source>
        <dbReference type="PROSITE" id="PS50110"/>
    </source>
</evidence>
<dbReference type="PROSITE" id="PS51755">
    <property type="entry name" value="OMPR_PHOB"/>
    <property type="match status" value="1"/>
</dbReference>
<evidence type="ECO:0000256" key="4">
    <source>
        <dbReference type="ARBA" id="ARBA00023125"/>
    </source>
</evidence>
<gene>
    <name evidence="10" type="ORF">AQPE_5001</name>
</gene>
<dbReference type="InterPro" id="IPR039420">
    <property type="entry name" value="WalR-like"/>
</dbReference>
<feature type="domain" description="OmpR/PhoB-type" evidence="9">
    <location>
        <begin position="131"/>
        <end position="229"/>
    </location>
</feature>
<dbReference type="InterPro" id="IPR036388">
    <property type="entry name" value="WH-like_DNA-bd_sf"/>
</dbReference>
<evidence type="ECO:0000259" key="9">
    <source>
        <dbReference type="PROSITE" id="PS51755"/>
    </source>
</evidence>
<dbReference type="InterPro" id="IPR016032">
    <property type="entry name" value="Sig_transdc_resp-reg_C-effctor"/>
</dbReference>
<name>A0A5K7SH79_9BACT</name>
<evidence type="ECO:0000256" key="1">
    <source>
        <dbReference type="ARBA" id="ARBA00022553"/>
    </source>
</evidence>
<reference evidence="10" key="1">
    <citation type="journal article" date="2020" name="Int. J. Syst. Evol. Microbiol.">
        <title>Aquipluma nitroreducens gen. nov. sp. nov., a novel facultatively anaerobic bacterium isolated from a freshwater lake.</title>
        <authorList>
            <person name="Watanabe M."/>
            <person name="Kojima H."/>
            <person name="Fukui M."/>
        </authorList>
    </citation>
    <scope>NUCLEOTIDE SEQUENCE</scope>
    <source>
        <strain evidence="10">MeG22</strain>
    </source>
</reference>
<dbReference type="RefSeq" id="WP_318348904.1">
    <property type="nucleotide sequence ID" value="NZ_AP018694.1"/>
</dbReference>
<dbReference type="SMART" id="SM00862">
    <property type="entry name" value="Trans_reg_C"/>
    <property type="match status" value="1"/>
</dbReference>
<dbReference type="GO" id="GO:0005829">
    <property type="term" value="C:cytosol"/>
    <property type="evidence" value="ECO:0007669"/>
    <property type="project" value="TreeGrafter"/>
</dbReference>
<dbReference type="EMBL" id="AP018694">
    <property type="protein sequence ID" value="BBE20807.1"/>
    <property type="molecule type" value="Genomic_DNA"/>
</dbReference>